<protein>
    <submittedName>
        <fullName evidence="2">Uncharacterized protein</fullName>
    </submittedName>
</protein>
<dbReference type="AlphaFoldDB" id="A0A8J7PVZ3"/>
<sequence length="559" mass="63961">MKFKLSSLLLSSMLVTSVASASAIKLSDVFNGSVPTDIEEDPIKRLQYQAAAQTKFSRKVDDIRLMEDQFERFYGPLSRQKENKANRKRDRMIATALFDTLKKQEDKLSMAMMLSKGHEFVDAPGIVGGHFITLGHHVALKRQIEEISRKIAAQVADMVQLKAEQQEVQDQADRYALIKCLTFLNFYSALPNDDFNYHEYKVPLTTLSSDVVPTLRRVVNAYVAHAEQTAVRVVVDREFSKFEEALDKNMYSCPLIGFHHTTIGVILSKNFRIPDETQGAITTSIVPWLLEKYTGQNEERYDYSSEPIRQEEDDFQEAIDPKLDDLRADRQIKASMMKWKSKINMAPGSLIQRLGLESAFFNSDFSIITYPYMLSFTDLQRKLEGTNLIPYPDTLKDHKVWSLGKMQLTLNFFSALKEKNEQTLKRILPILQFVENKTQGISALSKTSIQGDKSGFKQLLTQNKTMAIEHAYLKYISYANMFYALSHDHEGKEVPELKIVDPAVEEFLDKPLATEFRLDHIMAAKAHKWGSRVLEHGEEFITEKGLQAHIFFQKKAKKG</sequence>
<accession>A0A8J7PVZ3</accession>
<evidence type="ECO:0000313" key="3">
    <source>
        <dbReference type="Proteomes" id="UP000664414"/>
    </source>
</evidence>
<proteinExistence type="predicted"/>
<feature type="chain" id="PRO_5035149623" evidence="1">
    <location>
        <begin position="22"/>
        <end position="559"/>
    </location>
</feature>
<comment type="caution">
    <text evidence="2">The sequence shown here is derived from an EMBL/GenBank/DDBJ whole genome shotgun (WGS) entry which is preliminary data.</text>
</comment>
<name>A0A8J7PVZ3_9PROT</name>
<dbReference type="Proteomes" id="UP000664414">
    <property type="component" value="Unassembled WGS sequence"/>
</dbReference>
<reference evidence="2" key="1">
    <citation type="submission" date="2021-02" db="EMBL/GenBank/DDBJ databases">
        <title>Thiocyanate and organic carbon inputs drive convergent selection for specific autotrophic Afipia and Thiobacillus strains within complex microbiomes.</title>
        <authorList>
            <person name="Huddy R.J."/>
            <person name="Sachdeva R."/>
            <person name="Kadzinga F."/>
            <person name="Kantor R.S."/>
            <person name="Harrison S.T.L."/>
            <person name="Banfield J.F."/>
        </authorList>
    </citation>
    <scope>NUCLEOTIDE SEQUENCE</scope>
    <source>
        <strain evidence="2">SCN18_10_11_15_R4_P_38_20</strain>
    </source>
</reference>
<evidence type="ECO:0000313" key="2">
    <source>
        <dbReference type="EMBL" id="MBN9412954.1"/>
    </source>
</evidence>
<dbReference type="EMBL" id="JAFKGL010000014">
    <property type="protein sequence ID" value="MBN9412954.1"/>
    <property type="molecule type" value="Genomic_DNA"/>
</dbReference>
<gene>
    <name evidence="2" type="ORF">J0H12_03385</name>
</gene>
<organism evidence="2 3">
    <name type="scientific">Candidatus Paracaedimonas acanthamoebae</name>
    <dbReference type="NCBI Taxonomy" id="244581"/>
    <lineage>
        <taxon>Bacteria</taxon>
        <taxon>Pseudomonadati</taxon>
        <taxon>Pseudomonadota</taxon>
        <taxon>Alphaproteobacteria</taxon>
        <taxon>Holosporales</taxon>
        <taxon>Caedimonadaceae</taxon>
        <taxon>Candidatus Paracaedimonas</taxon>
    </lineage>
</organism>
<evidence type="ECO:0000256" key="1">
    <source>
        <dbReference type="SAM" id="SignalP"/>
    </source>
</evidence>
<keyword evidence="1" id="KW-0732">Signal</keyword>
<feature type="signal peptide" evidence="1">
    <location>
        <begin position="1"/>
        <end position="21"/>
    </location>
</feature>